<comment type="caution">
    <text evidence="12">The sequence shown here is derived from an EMBL/GenBank/DDBJ whole genome shotgun (WGS) entry which is preliminary data.</text>
</comment>
<keyword evidence="5" id="KW-0378">Hydrolase</keyword>
<dbReference type="EMBL" id="LSSK01000725">
    <property type="protein sequence ID" value="OMH82172.1"/>
    <property type="molecule type" value="Genomic_DNA"/>
</dbReference>
<evidence type="ECO:0000313" key="13">
    <source>
        <dbReference type="Proteomes" id="UP000188320"/>
    </source>
</evidence>
<dbReference type="InterPro" id="IPR023696">
    <property type="entry name" value="Ureohydrolase_dom_sf"/>
</dbReference>
<evidence type="ECO:0000256" key="9">
    <source>
        <dbReference type="ARBA" id="ARBA00023242"/>
    </source>
</evidence>
<accession>A0A1R1PMR7</accession>
<keyword evidence="8" id="KW-0804">Transcription</keyword>
<dbReference type="Pfam" id="PF00850">
    <property type="entry name" value="Hist_deacetyl"/>
    <property type="match status" value="1"/>
</dbReference>
<dbReference type="InterPro" id="IPR023801">
    <property type="entry name" value="His_deacetylse_dom"/>
</dbReference>
<keyword evidence="4" id="KW-0678">Repressor</keyword>
<dbReference type="AlphaFoldDB" id="A0A1R1PMR7"/>
<dbReference type="Gene3D" id="3.40.800.20">
    <property type="entry name" value="Histone deacetylase domain"/>
    <property type="match status" value="1"/>
</dbReference>
<organism evidence="12 13">
    <name type="scientific">Zancudomyces culisetae</name>
    <name type="common">Gut fungus</name>
    <name type="synonym">Smittium culisetae</name>
    <dbReference type="NCBI Taxonomy" id="1213189"/>
    <lineage>
        <taxon>Eukaryota</taxon>
        <taxon>Fungi</taxon>
        <taxon>Fungi incertae sedis</taxon>
        <taxon>Zoopagomycota</taxon>
        <taxon>Kickxellomycotina</taxon>
        <taxon>Harpellomycetes</taxon>
        <taxon>Harpellales</taxon>
        <taxon>Legeriomycetaceae</taxon>
        <taxon>Zancudomyces</taxon>
    </lineage>
</organism>
<keyword evidence="6" id="KW-0156">Chromatin regulator</keyword>
<dbReference type="PANTHER" id="PTHR10625">
    <property type="entry name" value="HISTONE DEACETYLASE HDAC1-RELATED"/>
    <property type="match status" value="1"/>
</dbReference>
<dbReference type="PRINTS" id="PR01270">
    <property type="entry name" value="HDASUPER"/>
</dbReference>
<feature type="domain" description="Histone deacetylase" evidence="11">
    <location>
        <begin position="2"/>
        <end position="224"/>
    </location>
</feature>
<dbReference type="InterPro" id="IPR037138">
    <property type="entry name" value="His_deacetylse_dom_sf"/>
</dbReference>
<dbReference type="OrthoDB" id="424012at2759"/>
<keyword evidence="9" id="KW-0539">Nucleus</keyword>
<evidence type="ECO:0000256" key="5">
    <source>
        <dbReference type="ARBA" id="ARBA00022801"/>
    </source>
</evidence>
<evidence type="ECO:0000313" key="12">
    <source>
        <dbReference type="EMBL" id="OMH82172.1"/>
    </source>
</evidence>
<sequence length="323" mass="35890">MCARLAAGSVIELCKEVAMNKLDSGIALIRPPGHHAQREKAKGYCIFNNIAIAVQELRRLKLAEKIMIVDWDIHHGNGIQEVFLEDPDVLYFSIHRHENGGFYPCSPDADTSVVGRNAGIGRNVNVAFERSGMNDGDYLHIFERLLLPMSKEFNPDFIIVACGFDAAQGDPVGKCYVTPECFSIMVTLVLNMANNGMGGRTAFVLEGGHDREASAYSALACIKAMLWIPFEDGPIVPKAVQKIARDPSSSRESSLGVPKDQHNKPNVGPQRPTDEPPKQELTKVLERYSYLPFLEDYHASKSGKAVVDRVISYHRQYWKCLQS</sequence>
<evidence type="ECO:0000259" key="11">
    <source>
        <dbReference type="Pfam" id="PF00850"/>
    </source>
</evidence>
<dbReference type="GO" id="GO:0141221">
    <property type="term" value="F:histone deacetylase activity, hydrolytic mechanism"/>
    <property type="evidence" value="ECO:0007669"/>
    <property type="project" value="UniProtKB-EC"/>
</dbReference>
<keyword evidence="7" id="KW-0805">Transcription regulation</keyword>
<dbReference type="Proteomes" id="UP000188320">
    <property type="component" value="Unassembled WGS sequence"/>
</dbReference>
<dbReference type="SUPFAM" id="SSF52768">
    <property type="entry name" value="Arginase/deacetylase"/>
    <property type="match status" value="1"/>
</dbReference>
<comment type="subcellular location">
    <subcellularLocation>
        <location evidence="1">Nucleus</location>
    </subcellularLocation>
</comment>
<evidence type="ECO:0000256" key="2">
    <source>
        <dbReference type="ARBA" id="ARBA00007738"/>
    </source>
</evidence>
<proteinExistence type="inferred from homology"/>
<dbReference type="EC" id="3.5.1.98" evidence="3"/>
<evidence type="ECO:0000256" key="8">
    <source>
        <dbReference type="ARBA" id="ARBA00023163"/>
    </source>
</evidence>
<evidence type="ECO:0000256" key="10">
    <source>
        <dbReference type="SAM" id="MobiDB-lite"/>
    </source>
</evidence>
<evidence type="ECO:0000256" key="4">
    <source>
        <dbReference type="ARBA" id="ARBA00022491"/>
    </source>
</evidence>
<evidence type="ECO:0000256" key="1">
    <source>
        <dbReference type="ARBA" id="ARBA00004123"/>
    </source>
</evidence>
<feature type="region of interest" description="Disordered" evidence="10">
    <location>
        <begin position="242"/>
        <end position="278"/>
    </location>
</feature>
<evidence type="ECO:0000256" key="7">
    <source>
        <dbReference type="ARBA" id="ARBA00023015"/>
    </source>
</evidence>
<protein>
    <recommendedName>
        <fullName evidence="3">histone deacetylase</fullName>
        <ecNumber evidence="3">3.5.1.98</ecNumber>
    </recommendedName>
</protein>
<gene>
    <name evidence="12" type="ORF">AX774_g4350</name>
</gene>
<name>A0A1R1PMR7_ZANCU</name>
<comment type="similarity">
    <text evidence="2">Belongs to the histone deacetylase family. HD type 2 subfamily.</text>
</comment>
<dbReference type="GO" id="GO:0040029">
    <property type="term" value="P:epigenetic regulation of gene expression"/>
    <property type="evidence" value="ECO:0007669"/>
    <property type="project" value="TreeGrafter"/>
</dbReference>
<dbReference type="InterPro" id="IPR000286">
    <property type="entry name" value="HDACs"/>
</dbReference>
<reference evidence="13" key="1">
    <citation type="submission" date="2017-01" db="EMBL/GenBank/DDBJ databases">
        <authorList>
            <person name="Wang Y."/>
            <person name="White M."/>
            <person name="Kvist S."/>
            <person name="Moncalvo J.-M."/>
        </authorList>
    </citation>
    <scope>NUCLEOTIDE SEQUENCE [LARGE SCALE GENOMIC DNA]</scope>
    <source>
        <strain evidence="13">COL-18-3</strain>
    </source>
</reference>
<evidence type="ECO:0000256" key="3">
    <source>
        <dbReference type="ARBA" id="ARBA00012111"/>
    </source>
</evidence>
<evidence type="ECO:0000256" key="6">
    <source>
        <dbReference type="ARBA" id="ARBA00022853"/>
    </source>
</evidence>
<keyword evidence="13" id="KW-1185">Reference proteome</keyword>
<dbReference type="GO" id="GO:0000118">
    <property type="term" value="C:histone deacetylase complex"/>
    <property type="evidence" value="ECO:0007669"/>
    <property type="project" value="TreeGrafter"/>
</dbReference>
<dbReference type="PANTHER" id="PTHR10625:SF5">
    <property type="entry name" value="HISTONE DEACETYLASE"/>
    <property type="match status" value="1"/>
</dbReference>